<sequence>MHRSTRQMLEKKARQVGTAACPAATRVSRDDQERALAHPLACYVVPCAPPERSTAPLRARFRHPPRHPLTTNGQRAARRERVIVYARASSFGISSLHAPQL</sequence>
<gene>
    <name evidence="2" type="ordered locus">Os04g0500600</name>
</gene>
<reference evidence="3" key="2">
    <citation type="journal article" date="2008" name="Nucleic Acids Res.">
        <title>The rice annotation project database (RAP-DB): 2008 update.</title>
        <authorList>
            <consortium name="The rice annotation project (RAP)"/>
        </authorList>
    </citation>
    <scope>GENOME REANNOTATION</scope>
    <source>
        <strain evidence="3">cv. Nipponbare</strain>
    </source>
</reference>
<evidence type="ECO:0000256" key="1">
    <source>
        <dbReference type="SAM" id="MobiDB-lite"/>
    </source>
</evidence>
<protein>
    <submittedName>
        <fullName evidence="2">Os04g0500600 protein</fullName>
    </submittedName>
</protein>
<dbReference type="OMA" id="YVVPCAP"/>
<reference evidence="2 3" key="1">
    <citation type="journal article" date="2005" name="Nature">
        <title>The map-based sequence of the rice genome.</title>
        <authorList>
            <consortium name="International rice genome sequencing project (IRGSP)"/>
            <person name="Matsumoto T."/>
            <person name="Wu J."/>
            <person name="Kanamori H."/>
            <person name="Katayose Y."/>
            <person name="Fujisawa M."/>
            <person name="Namiki N."/>
            <person name="Mizuno H."/>
            <person name="Yamamoto K."/>
            <person name="Antonio B.A."/>
            <person name="Baba T."/>
            <person name="Sakata K."/>
            <person name="Nagamura Y."/>
            <person name="Aoki H."/>
            <person name="Arikawa K."/>
            <person name="Arita K."/>
            <person name="Bito T."/>
            <person name="Chiden Y."/>
            <person name="Fujitsuka N."/>
            <person name="Fukunaka R."/>
            <person name="Hamada M."/>
            <person name="Harada C."/>
            <person name="Hayashi A."/>
            <person name="Hijishita S."/>
            <person name="Honda M."/>
            <person name="Hosokawa S."/>
            <person name="Ichikawa Y."/>
            <person name="Idonuma A."/>
            <person name="Iijima M."/>
            <person name="Ikeda M."/>
            <person name="Ikeno M."/>
            <person name="Ito K."/>
            <person name="Ito S."/>
            <person name="Ito T."/>
            <person name="Ito Y."/>
            <person name="Ito Y."/>
            <person name="Iwabuchi A."/>
            <person name="Kamiya K."/>
            <person name="Karasawa W."/>
            <person name="Kurita K."/>
            <person name="Katagiri S."/>
            <person name="Kikuta A."/>
            <person name="Kobayashi H."/>
            <person name="Kobayashi N."/>
            <person name="Machita K."/>
            <person name="Maehara T."/>
            <person name="Masukawa M."/>
            <person name="Mizubayashi T."/>
            <person name="Mukai Y."/>
            <person name="Nagasaki H."/>
            <person name="Nagata Y."/>
            <person name="Naito S."/>
            <person name="Nakashima M."/>
            <person name="Nakama Y."/>
            <person name="Nakamichi Y."/>
            <person name="Nakamura M."/>
            <person name="Meguro A."/>
            <person name="Negishi M."/>
            <person name="Ohta I."/>
            <person name="Ohta T."/>
            <person name="Okamoto M."/>
            <person name="Ono N."/>
            <person name="Saji S."/>
            <person name="Sakaguchi M."/>
            <person name="Sakai K."/>
            <person name="Shibata M."/>
            <person name="Shimokawa T."/>
            <person name="Song J."/>
            <person name="Takazaki Y."/>
            <person name="Terasawa K."/>
            <person name="Tsugane M."/>
            <person name="Tsuji K."/>
            <person name="Ueda S."/>
            <person name="Waki K."/>
            <person name="Yamagata H."/>
            <person name="Yamamoto M."/>
            <person name="Yamamoto S."/>
            <person name="Yamane H."/>
            <person name="Yoshiki S."/>
            <person name="Yoshihara R."/>
            <person name="Yukawa K."/>
            <person name="Zhong H."/>
            <person name="Yano M."/>
            <person name="Yuan Q."/>
            <person name="Ouyang S."/>
            <person name="Liu J."/>
            <person name="Jones K.M."/>
            <person name="Gansberger K."/>
            <person name="Moffat K."/>
            <person name="Hill J."/>
            <person name="Bera J."/>
            <person name="Fadrosh D."/>
            <person name="Jin S."/>
            <person name="Johri S."/>
            <person name="Kim M."/>
            <person name="Overton L."/>
            <person name="Reardon M."/>
            <person name="Tsitrin T."/>
            <person name="Vuong H."/>
            <person name="Weaver B."/>
            <person name="Ciecko A."/>
            <person name="Tallon L."/>
            <person name="Jackson J."/>
            <person name="Pai G."/>
            <person name="Aken S.V."/>
            <person name="Utterback T."/>
            <person name="Reidmuller S."/>
            <person name="Feldblyum T."/>
            <person name="Hsiao J."/>
            <person name="Zismann V."/>
            <person name="Iobst S."/>
            <person name="de Vazeille A.R."/>
            <person name="Buell C.R."/>
            <person name="Ying K."/>
            <person name="Li Y."/>
            <person name="Lu T."/>
            <person name="Huang Y."/>
            <person name="Zhao Q."/>
            <person name="Feng Q."/>
            <person name="Zhang L."/>
            <person name="Zhu J."/>
            <person name="Weng Q."/>
            <person name="Mu J."/>
            <person name="Lu Y."/>
            <person name="Fan D."/>
            <person name="Liu Y."/>
            <person name="Guan J."/>
            <person name="Zhang Y."/>
            <person name="Yu S."/>
            <person name="Liu X."/>
            <person name="Zhang Y."/>
            <person name="Hong G."/>
            <person name="Han B."/>
            <person name="Choisne N."/>
            <person name="Demange N."/>
            <person name="Orjeda G."/>
            <person name="Samain S."/>
            <person name="Cattolico L."/>
            <person name="Pelletier E."/>
            <person name="Couloux A."/>
            <person name="Segurens B."/>
            <person name="Wincker P."/>
            <person name="D'Hont A."/>
            <person name="Scarpelli C."/>
            <person name="Weissenbach J."/>
            <person name="Salanoubat M."/>
            <person name="Quetier F."/>
            <person name="Yu Y."/>
            <person name="Kim H.R."/>
            <person name="Rambo T."/>
            <person name="Currie J."/>
            <person name="Collura K."/>
            <person name="Luo M."/>
            <person name="Yang T."/>
            <person name="Ammiraju J.S.S."/>
            <person name="Engler F."/>
            <person name="Soderlund C."/>
            <person name="Wing R.A."/>
            <person name="Palmer L.E."/>
            <person name="de la Bastide M."/>
            <person name="Spiegel L."/>
            <person name="Nascimento L."/>
            <person name="Zutavern T."/>
            <person name="O'Shaughnessy A."/>
            <person name="Dike S."/>
            <person name="Dedhia N."/>
            <person name="Preston R."/>
            <person name="Balija V."/>
            <person name="McCombie W.R."/>
            <person name="Chow T."/>
            <person name="Chen H."/>
            <person name="Chung M."/>
            <person name="Chen C."/>
            <person name="Shaw J."/>
            <person name="Wu H."/>
            <person name="Hsiao K."/>
            <person name="Chao Y."/>
            <person name="Chu M."/>
            <person name="Cheng C."/>
            <person name="Hour A."/>
            <person name="Lee P."/>
            <person name="Lin S."/>
            <person name="Lin Y."/>
            <person name="Liou J."/>
            <person name="Liu S."/>
            <person name="Hsing Y."/>
            <person name="Raghuvanshi S."/>
            <person name="Mohanty A."/>
            <person name="Bharti A.K."/>
            <person name="Gaur A."/>
            <person name="Gupta V."/>
            <person name="Kumar D."/>
            <person name="Ravi V."/>
            <person name="Vij S."/>
            <person name="Kapur A."/>
            <person name="Khurana P."/>
            <person name="Khurana P."/>
            <person name="Khurana J.P."/>
            <person name="Tyagi A.K."/>
            <person name="Gaikwad K."/>
            <person name="Singh A."/>
            <person name="Dalal V."/>
            <person name="Srivastava S."/>
            <person name="Dixit A."/>
            <person name="Pal A.K."/>
            <person name="Ghazi I.A."/>
            <person name="Yadav M."/>
            <person name="Pandit A."/>
            <person name="Bhargava A."/>
            <person name="Sureshbabu K."/>
            <person name="Batra K."/>
            <person name="Sharma T.R."/>
            <person name="Mohapatra T."/>
            <person name="Singh N.K."/>
            <person name="Messing J."/>
            <person name="Nelson A.B."/>
            <person name="Fuks G."/>
            <person name="Kavchok S."/>
            <person name="Keizer G."/>
            <person name="Linton E."/>
            <person name="Llaca V."/>
            <person name="Song R."/>
            <person name="Tanyolac B."/>
            <person name="Young S."/>
            <person name="Ho-Il K."/>
            <person name="Hahn J.H."/>
            <person name="Sangsakoo G."/>
            <person name="Vanavichit A."/>
            <person name="de Mattos Luiz.A.T."/>
            <person name="Zimmer P.D."/>
            <person name="Malone G."/>
            <person name="Dellagostin O."/>
            <person name="de Oliveira A.C."/>
            <person name="Bevan M."/>
            <person name="Bancroft I."/>
            <person name="Minx P."/>
            <person name="Cordum H."/>
            <person name="Wilson R."/>
            <person name="Cheng Z."/>
            <person name="Jin W."/>
            <person name="Jiang J."/>
            <person name="Leong S.A."/>
            <person name="Iwama H."/>
            <person name="Gojobori T."/>
            <person name="Itoh T."/>
            <person name="Niimura Y."/>
            <person name="Fujii Y."/>
            <person name="Habara T."/>
            <person name="Sakai H."/>
            <person name="Sato Y."/>
            <person name="Wilson G."/>
            <person name="Kumar K."/>
            <person name="McCouch S."/>
            <person name="Juretic N."/>
            <person name="Hoen D."/>
            <person name="Wright S."/>
            <person name="Bruskiewich R."/>
            <person name="Bureau T."/>
            <person name="Miyao A."/>
            <person name="Hirochika H."/>
            <person name="Nishikawa T."/>
            <person name="Kadowaki K."/>
            <person name="Sugiura M."/>
            <person name="Burr B."/>
            <person name="Sasaki T."/>
        </authorList>
    </citation>
    <scope>NUCLEOTIDE SEQUENCE [LARGE SCALE GENOMIC DNA]</scope>
    <source>
        <strain evidence="3">cv. Nipponbare</strain>
    </source>
</reference>
<name>A0A0P0WC16_ORYSJ</name>
<dbReference type="AlphaFoldDB" id="A0A0P0WC16"/>
<evidence type="ECO:0000313" key="2">
    <source>
        <dbReference type="EMBL" id="BAF15138.1"/>
    </source>
</evidence>
<dbReference type="EMBL" id="AP008210">
    <property type="protein sequence ID" value="BAF15138.1"/>
    <property type="molecule type" value="Genomic_DNA"/>
</dbReference>
<dbReference type="KEGG" id="dosa:Os04g0500600"/>
<proteinExistence type="predicted"/>
<evidence type="ECO:0000313" key="3">
    <source>
        <dbReference type="Proteomes" id="UP000000763"/>
    </source>
</evidence>
<dbReference type="Gramene" id="Os04t0500600-01">
    <property type="protein sequence ID" value="Os04t0500600-01"/>
    <property type="gene ID" value="Os04g0500600"/>
</dbReference>
<dbReference type="Proteomes" id="UP000000763">
    <property type="component" value="Chromosome 4"/>
</dbReference>
<accession>A0A0P0WC16</accession>
<organism evidence="2 3">
    <name type="scientific">Oryza sativa subsp. japonica</name>
    <name type="common">Rice</name>
    <dbReference type="NCBI Taxonomy" id="39947"/>
    <lineage>
        <taxon>Eukaryota</taxon>
        <taxon>Viridiplantae</taxon>
        <taxon>Streptophyta</taxon>
        <taxon>Embryophyta</taxon>
        <taxon>Tracheophyta</taxon>
        <taxon>Spermatophyta</taxon>
        <taxon>Magnoliopsida</taxon>
        <taxon>Liliopsida</taxon>
        <taxon>Poales</taxon>
        <taxon>Poaceae</taxon>
        <taxon>BOP clade</taxon>
        <taxon>Oryzoideae</taxon>
        <taxon>Oryzeae</taxon>
        <taxon>Oryzinae</taxon>
        <taxon>Oryza</taxon>
        <taxon>Oryza sativa</taxon>
    </lineage>
</organism>
<feature type="region of interest" description="Disordered" evidence="1">
    <location>
        <begin position="56"/>
        <end position="75"/>
    </location>
</feature>